<keyword evidence="6" id="KW-0418">Kinase</keyword>
<feature type="transmembrane region" description="Helical" evidence="9">
    <location>
        <begin position="22"/>
        <end position="43"/>
    </location>
</feature>
<organism evidence="11 12">
    <name type="scientific">Agromyces mediolanus</name>
    <name type="common">Corynebacterium mediolanum</name>
    <dbReference type="NCBI Taxonomy" id="41986"/>
    <lineage>
        <taxon>Bacteria</taxon>
        <taxon>Bacillati</taxon>
        <taxon>Actinomycetota</taxon>
        <taxon>Actinomycetes</taxon>
        <taxon>Micrococcales</taxon>
        <taxon>Microbacteriaceae</taxon>
        <taxon>Agromyces</taxon>
    </lineage>
</organism>
<keyword evidence="3" id="KW-0597">Phosphoprotein</keyword>
<proteinExistence type="predicted"/>
<evidence type="ECO:0000256" key="6">
    <source>
        <dbReference type="ARBA" id="ARBA00022777"/>
    </source>
</evidence>
<dbReference type="Pfam" id="PF07730">
    <property type="entry name" value="HisKA_3"/>
    <property type="match status" value="1"/>
</dbReference>
<keyword evidence="7" id="KW-0067">ATP-binding</keyword>
<dbReference type="Gene3D" id="3.30.565.10">
    <property type="entry name" value="Histidine kinase-like ATPase, C-terminal domain"/>
    <property type="match status" value="1"/>
</dbReference>
<evidence type="ECO:0000256" key="3">
    <source>
        <dbReference type="ARBA" id="ARBA00022553"/>
    </source>
</evidence>
<dbReference type="GO" id="GO:0000155">
    <property type="term" value="F:phosphorelay sensor kinase activity"/>
    <property type="evidence" value="ECO:0007669"/>
    <property type="project" value="InterPro"/>
</dbReference>
<dbReference type="Pfam" id="PF02518">
    <property type="entry name" value="HATPase_c"/>
    <property type="match status" value="1"/>
</dbReference>
<dbReference type="PANTHER" id="PTHR24421">
    <property type="entry name" value="NITRATE/NITRITE SENSOR PROTEIN NARX-RELATED"/>
    <property type="match status" value="1"/>
</dbReference>
<evidence type="ECO:0000256" key="8">
    <source>
        <dbReference type="ARBA" id="ARBA00023012"/>
    </source>
</evidence>
<dbReference type="Gene3D" id="1.20.5.1930">
    <property type="match status" value="1"/>
</dbReference>
<evidence type="ECO:0000256" key="4">
    <source>
        <dbReference type="ARBA" id="ARBA00022679"/>
    </source>
</evidence>
<dbReference type="Proteomes" id="UP000610303">
    <property type="component" value="Unassembled WGS sequence"/>
</dbReference>
<comment type="catalytic activity">
    <reaction evidence="1">
        <text>ATP + protein L-histidine = ADP + protein N-phospho-L-histidine.</text>
        <dbReference type="EC" id="2.7.13.3"/>
    </reaction>
</comment>
<dbReference type="InterPro" id="IPR036890">
    <property type="entry name" value="HATPase_C_sf"/>
</dbReference>
<dbReference type="InterPro" id="IPR011712">
    <property type="entry name" value="Sig_transdc_His_kin_sub3_dim/P"/>
</dbReference>
<dbReference type="CDD" id="cd16917">
    <property type="entry name" value="HATPase_UhpB-NarQ-NarX-like"/>
    <property type="match status" value="1"/>
</dbReference>
<keyword evidence="9" id="KW-1133">Transmembrane helix</keyword>
<evidence type="ECO:0000256" key="1">
    <source>
        <dbReference type="ARBA" id="ARBA00000085"/>
    </source>
</evidence>
<feature type="transmembrane region" description="Helical" evidence="9">
    <location>
        <begin position="97"/>
        <end position="113"/>
    </location>
</feature>
<dbReference type="InterPro" id="IPR003594">
    <property type="entry name" value="HATPase_dom"/>
</dbReference>
<dbReference type="PANTHER" id="PTHR24421:SF10">
    <property type="entry name" value="NITRATE_NITRITE SENSOR PROTEIN NARQ"/>
    <property type="match status" value="1"/>
</dbReference>
<keyword evidence="8" id="KW-0902">Two-component regulatory system</keyword>
<dbReference type="GO" id="GO:0046983">
    <property type="term" value="F:protein dimerization activity"/>
    <property type="evidence" value="ECO:0007669"/>
    <property type="project" value="InterPro"/>
</dbReference>
<reference evidence="11" key="1">
    <citation type="journal article" date="2014" name="Int. J. Syst. Evol. Microbiol.">
        <title>Complete genome sequence of Corynebacterium casei LMG S-19264T (=DSM 44701T), isolated from a smear-ripened cheese.</title>
        <authorList>
            <consortium name="US DOE Joint Genome Institute (JGI-PGF)"/>
            <person name="Walter F."/>
            <person name="Albersmeier A."/>
            <person name="Kalinowski J."/>
            <person name="Ruckert C."/>
        </authorList>
    </citation>
    <scope>NUCLEOTIDE SEQUENCE</scope>
    <source>
        <strain evidence="11">JCM 3346</strain>
    </source>
</reference>
<evidence type="ECO:0000256" key="5">
    <source>
        <dbReference type="ARBA" id="ARBA00022741"/>
    </source>
</evidence>
<evidence type="ECO:0000256" key="7">
    <source>
        <dbReference type="ARBA" id="ARBA00022840"/>
    </source>
</evidence>
<evidence type="ECO:0000313" key="11">
    <source>
        <dbReference type="EMBL" id="GGR27921.1"/>
    </source>
</evidence>
<dbReference type="GO" id="GO:0016020">
    <property type="term" value="C:membrane"/>
    <property type="evidence" value="ECO:0007669"/>
    <property type="project" value="InterPro"/>
</dbReference>
<gene>
    <name evidence="11" type="ORF">GCM10010196_22060</name>
</gene>
<keyword evidence="9" id="KW-0812">Transmembrane</keyword>
<comment type="caution">
    <text evidence="11">The sequence shown here is derived from an EMBL/GenBank/DDBJ whole genome shotgun (WGS) entry which is preliminary data.</text>
</comment>
<sequence>MHPEPPSAVHPAAQPGRGWRRAALASHLVLAPASAVAIVLIAFSGGGPWLVAATVAVAVALHLALVLAVRFPDVGFALASAAMLALVLLPMPGWSPSLLPSAGCFLLVLWRQAELGARLRRLLALAVGLLGVLLAELVAVSRSSEVEPTWMRVTEGALLAGAVVGVWLAAIAATRRRQRAASAQAARIEEARRAERAGIRGDLHDVIAHSLTVMIARAEAAALATVDPGAEAELLEIAESGRDALDGLRAMLAVLDADPGATPELPLSLEALPTMVAAASTSLHTVELVEEGERGPLSLRAELALVRLVQEAITNALRHVQPPLAVRVRLRWEPHRVLVVVQDDGGSGPRRARGSGSGLSGVRERVLAADGTFEVTEEGGWRLEAMLPVREKR</sequence>
<feature type="transmembrane region" description="Helical" evidence="9">
    <location>
        <begin position="49"/>
        <end position="67"/>
    </location>
</feature>
<keyword evidence="5" id="KW-0547">Nucleotide-binding</keyword>
<reference evidence="11" key="2">
    <citation type="submission" date="2020-09" db="EMBL/GenBank/DDBJ databases">
        <authorList>
            <person name="Sun Q."/>
            <person name="Ohkuma M."/>
        </authorList>
    </citation>
    <scope>NUCLEOTIDE SEQUENCE</scope>
    <source>
        <strain evidence="11">JCM 3346</strain>
    </source>
</reference>
<dbReference type="EC" id="2.7.13.3" evidence="2"/>
<dbReference type="SMART" id="SM00387">
    <property type="entry name" value="HATPase_c"/>
    <property type="match status" value="1"/>
</dbReference>
<evidence type="ECO:0000313" key="12">
    <source>
        <dbReference type="Proteomes" id="UP000610303"/>
    </source>
</evidence>
<keyword evidence="4" id="KW-0808">Transferase</keyword>
<dbReference type="EMBL" id="BMRJ01000002">
    <property type="protein sequence ID" value="GGR27921.1"/>
    <property type="molecule type" value="Genomic_DNA"/>
</dbReference>
<feature type="transmembrane region" description="Helical" evidence="9">
    <location>
        <begin position="122"/>
        <end position="141"/>
    </location>
</feature>
<evidence type="ECO:0000256" key="2">
    <source>
        <dbReference type="ARBA" id="ARBA00012438"/>
    </source>
</evidence>
<dbReference type="AlphaFoldDB" id="A0A918FCT4"/>
<keyword evidence="12" id="KW-1185">Reference proteome</keyword>
<feature type="domain" description="Histidine kinase/HSP90-like ATPase" evidence="10">
    <location>
        <begin position="300"/>
        <end position="391"/>
    </location>
</feature>
<dbReference type="GO" id="GO:0005524">
    <property type="term" value="F:ATP binding"/>
    <property type="evidence" value="ECO:0007669"/>
    <property type="project" value="UniProtKB-KW"/>
</dbReference>
<dbReference type="SUPFAM" id="SSF55874">
    <property type="entry name" value="ATPase domain of HSP90 chaperone/DNA topoisomerase II/histidine kinase"/>
    <property type="match status" value="1"/>
</dbReference>
<dbReference type="RefSeq" id="WP_189085412.1">
    <property type="nucleotide sequence ID" value="NZ_BMRJ01000002.1"/>
</dbReference>
<protein>
    <recommendedName>
        <fullName evidence="2">histidine kinase</fullName>
        <ecNumber evidence="2">2.7.13.3</ecNumber>
    </recommendedName>
</protein>
<keyword evidence="9" id="KW-0472">Membrane</keyword>
<evidence type="ECO:0000259" key="10">
    <source>
        <dbReference type="SMART" id="SM00387"/>
    </source>
</evidence>
<evidence type="ECO:0000256" key="9">
    <source>
        <dbReference type="SAM" id="Phobius"/>
    </source>
</evidence>
<feature type="transmembrane region" description="Helical" evidence="9">
    <location>
        <begin position="153"/>
        <end position="173"/>
    </location>
</feature>
<accession>A0A918FCT4</accession>
<dbReference type="InterPro" id="IPR050482">
    <property type="entry name" value="Sensor_HK_TwoCompSys"/>
</dbReference>
<name>A0A918FCT4_AGRME</name>